<dbReference type="Pfam" id="PF03733">
    <property type="entry name" value="YccF"/>
    <property type="match status" value="1"/>
</dbReference>
<feature type="transmembrane region" description="Helical" evidence="2">
    <location>
        <begin position="212"/>
        <end position="236"/>
    </location>
</feature>
<keyword evidence="5" id="KW-1185">Reference proteome</keyword>
<gene>
    <name evidence="4" type="ORF">BJ554DRAFT_1020</name>
</gene>
<keyword evidence="2" id="KW-0472">Membrane</keyword>
<dbReference type="EMBL" id="JAEFCI010008049">
    <property type="protein sequence ID" value="KAG5458707.1"/>
    <property type="molecule type" value="Genomic_DNA"/>
</dbReference>
<organism evidence="4 5">
    <name type="scientific">Olpidium bornovanus</name>
    <dbReference type="NCBI Taxonomy" id="278681"/>
    <lineage>
        <taxon>Eukaryota</taxon>
        <taxon>Fungi</taxon>
        <taxon>Fungi incertae sedis</taxon>
        <taxon>Olpidiomycota</taxon>
        <taxon>Olpidiomycotina</taxon>
        <taxon>Olpidiomycetes</taxon>
        <taxon>Olpidiales</taxon>
        <taxon>Olpidiaceae</taxon>
        <taxon>Olpidium</taxon>
    </lineage>
</organism>
<feature type="compositionally biased region" description="Gly residues" evidence="1">
    <location>
        <begin position="35"/>
        <end position="47"/>
    </location>
</feature>
<evidence type="ECO:0000259" key="3">
    <source>
        <dbReference type="Pfam" id="PF03733"/>
    </source>
</evidence>
<dbReference type="Proteomes" id="UP000673691">
    <property type="component" value="Unassembled WGS sequence"/>
</dbReference>
<dbReference type="AlphaFoldDB" id="A0A8H8DI51"/>
<evidence type="ECO:0000256" key="2">
    <source>
        <dbReference type="SAM" id="Phobius"/>
    </source>
</evidence>
<feature type="compositionally biased region" description="Acidic residues" evidence="1">
    <location>
        <begin position="135"/>
        <end position="153"/>
    </location>
</feature>
<comment type="caution">
    <text evidence="4">The sequence shown here is derived from an EMBL/GenBank/DDBJ whole genome shotgun (WGS) entry which is preliminary data.</text>
</comment>
<keyword evidence="2" id="KW-1133">Transmembrane helix</keyword>
<dbReference type="InterPro" id="IPR052937">
    <property type="entry name" value="Inner_membrane_protein"/>
</dbReference>
<proteinExistence type="predicted"/>
<evidence type="ECO:0000313" key="4">
    <source>
        <dbReference type="EMBL" id="KAG5458707.1"/>
    </source>
</evidence>
<name>A0A8H8DI51_9FUNG</name>
<evidence type="ECO:0000313" key="5">
    <source>
        <dbReference type="Proteomes" id="UP000673691"/>
    </source>
</evidence>
<feature type="region of interest" description="Disordered" evidence="1">
    <location>
        <begin position="1"/>
        <end position="153"/>
    </location>
</feature>
<evidence type="ECO:0000256" key="1">
    <source>
        <dbReference type="SAM" id="MobiDB-lite"/>
    </source>
</evidence>
<sequence length="325" mass="34357">MSQLFKVAFGGRRKKSRARLLQAMPAPSSTVVEGTGVGGVGGGGEGGKPSSSGSSGRGAAAAQQQDRNGDSLEEAYPQRKSYQSSRGGGVGGKRRRRTTSENSSQSASSGRSSRRAAHPNGDGLSSDGDGGGGGGDDDDDYDDDEGGFDSEIDGEYTIKDRQDVLNLSHPFGVRLWKPALYKKDRSINRLTIAALHASPTDSAELYLSPGNVFYAAVFGWWLSLVTFVIAAVLAVVPTQDGRKYASTLRGLAGYIFWPFGKYVETAVSAEEALEAGTSTHGVDDVREPLLGLATGVGHAGRDRRHARLTFAGCLYYLFFYGLLGV</sequence>
<accession>A0A8H8DI51</accession>
<feature type="transmembrane region" description="Helical" evidence="2">
    <location>
        <begin position="306"/>
        <end position="323"/>
    </location>
</feature>
<dbReference type="PANTHER" id="PTHR42903">
    <property type="entry name" value="INNER MEMBRANE PROTEIN YCCF"/>
    <property type="match status" value="1"/>
</dbReference>
<protein>
    <recommendedName>
        <fullName evidence="3">Inner membrane component domain-containing protein</fullName>
    </recommendedName>
</protein>
<keyword evidence="2" id="KW-0812">Transmembrane</keyword>
<feature type="domain" description="Inner membrane component" evidence="3">
    <location>
        <begin position="210"/>
        <end position="261"/>
    </location>
</feature>
<dbReference type="InterPro" id="IPR005185">
    <property type="entry name" value="YccF"/>
</dbReference>
<reference evidence="4 5" key="1">
    <citation type="journal article" name="Sci. Rep.">
        <title>Genome-scale phylogenetic analyses confirm Olpidium as the closest living zoosporic fungus to the non-flagellated, terrestrial fungi.</title>
        <authorList>
            <person name="Chang Y."/>
            <person name="Rochon D."/>
            <person name="Sekimoto S."/>
            <person name="Wang Y."/>
            <person name="Chovatia M."/>
            <person name="Sandor L."/>
            <person name="Salamov A."/>
            <person name="Grigoriev I.V."/>
            <person name="Stajich J.E."/>
            <person name="Spatafora J.W."/>
        </authorList>
    </citation>
    <scope>NUCLEOTIDE SEQUENCE [LARGE SCALE GENOMIC DNA]</scope>
    <source>
        <strain evidence="4">S191</strain>
    </source>
</reference>
<dbReference type="GO" id="GO:0005886">
    <property type="term" value="C:plasma membrane"/>
    <property type="evidence" value="ECO:0007669"/>
    <property type="project" value="TreeGrafter"/>
</dbReference>
<dbReference type="PANTHER" id="PTHR42903:SF1">
    <property type="entry name" value="INNER MEMBRANE PROTEIN YCCF"/>
    <property type="match status" value="1"/>
</dbReference>
<dbReference type="OrthoDB" id="16982at2759"/>